<dbReference type="STRING" id="519442.Huta_0924"/>
<keyword evidence="1" id="KW-0812">Transmembrane</keyword>
<dbReference type="Proteomes" id="UP000002071">
    <property type="component" value="Chromosome"/>
</dbReference>
<dbReference type="KEGG" id="hut:Huta_0924"/>
<feature type="transmembrane region" description="Helical" evidence="1">
    <location>
        <begin position="196"/>
        <end position="214"/>
    </location>
</feature>
<feature type="transmembrane region" description="Helical" evidence="1">
    <location>
        <begin position="37"/>
        <end position="70"/>
    </location>
</feature>
<dbReference type="eggNOG" id="arCOG03085">
    <property type="taxonomic scope" value="Archaea"/>
</dbReference>
<dbReference type="HOGENOM" id="CLU_094841_1_0_2"/>
<keyword evidence="4" id="KW-1185">Reference proteome</keyword>
<keyword evidence="1" id="KW-1133">Transmembrane helix</keyword>
<reference evidence="3 4" key="1">
    <citation type="journal article" date="2009" name="Stand. Genomic Sci.">
        <title>Complete genome sequence of Halorhabdus utahensis type strain (AX-2).</title>
        <authorList>
            <person name="Anderson I."/>
            <person name="Tindall B.J."/>
            <person name="Pomrenke H."/>
            <person name="Goker M."/>
            <person name="Lapidus A."/>
            <person name="Nolan M."/>
            <person name="Copeland A."/>
            <person name="Glavina Del Rio T."/>
            <person name="Chen F."/>
            <person name="Tice H."/>
            <person name="Cheng J.F."/>
            <person name="Lucas S."/>
            <person name="Chertkov O."/>
            <person name="Bruce D."/>
            <person name="Brettin T."/>
            <person name="Detter J.C."/>
            <person name="Han C."/>
            <person name="Goodwin L."/>
            <person name="Land M."/>
            <person name="Hauser L."/>
            <person name="Chang Y.J."/>
            <person name="Jeffries C.D."/>
            <person name="Pitluck S."/>
            <person name="Pati A."/>
            <person name="Mavromatis K."/>
            <person name="Ivanova N."/>
            <person name="Ovchinnikova G."/>
            <person name="Chen A."/>
            <person name="Palaniappan K."/>
            <person name="Chain P."/>
            <person name="Rohde M."/>
            <person name="Bristow J."/>
            <person name="Eisen J.A."/>
            <person name="Markowitz V."/>
            <person name="Hugenholtz P."/>
            <person name="Kyrpides N.C."/>
            <person name="Klenk H.P."/>
        </authorList>
    </citation>
    <scope>NUCLEOTIDE SEQUENCE [LARGE SCALE GENOMIC DNA]</scope>
    <source>
        <strain evidence="4">DSM 12940 / JCM 11049 / AX-2</strain>
    </source>
</reference>
<evidence type="ECO:0000313" key="4">
    <source>
        <dbReference type="Proteomes" id="UP000002071"/>
    </source>
</evidence>
<dbReference type="OrthoDB" id="253413at2157"/>
<feature type="domain" description="Putative sensor" evidence="2">
    <location>
        <begin position="28"/>
        <end position="225"/>
    </location>
</feature>
<dbReference type="Pfam" id="PF13796">
    <property type="entry name" value="Sensor"/>
    <property type="match status" value="1"/>
</dbReference>
<dbReference type="GeneID" id="8383197"/>
<feature type="transmembrane region" description="Helical" evidence="1">
    <location>
        <begin position="119"/>
        <end position="152"/>
    </location>
</feature>
<evidence type="ECO:0000313" key="3">
    <source>
        <dbReference type="EMBL" id="ACV11107.1"/>
    </source>
</evidence>
<keyword evidence="1" id="KW-0472">Membrane</keyword>
<sequence>MTATSNRSLSRRILGVVVAKRTYRNLAYMFLRFPLGIAYFTLFLTGITLGIVLIPLVIGVPILIGVLGAADYAGVIEARIATGLLNVDATWTPTDADELSVRNYAKTVVTDRHNYGMVVYFLAQFIVGTVAFVALTLGLVIPLTLLVAPLVYWLPGVRYELLTGEGSTVELGALSIDSSTGAGGFGPIVIDTLPEALAASVVGVIVLLVTLHLVNAVARVMGWLTCTIFSSSSQN</sequence>
<dbReference type="EMBL" id="CP001687">
    <property type="protein sequence ID" value="ACV11107.1"/>
    <property type="molecule type" value="Genomic_DNA"/>
</dbReference>
<dbReference type="RefSeq" id="WP_015788684.1">
    <property type="nucleotide sequence ID" value="NC_013158.1"/>
</dbReference>
<evidence type="ECO:0000259" key="2">
    <source>
        <dbReference type="Pfam" id="PF13796"/>
    </source>
</evidence>
<proteinExistence type="predicted"/>
<dbReference type="InterPro" id="IPR025828">
    <property type="entry name" value="Put_sensor_dom"/>
</dbReference>
<accession>C7NUU4</accession>
<gene>
    <name evidence="3" type="ordered locus">Huta_0924</name>
</gene>
<evidence type="ECO:0000256" key="1">
    <source>
        <dbReference type="SAM" id="Phobius"/>
    </source>
</evidence>
<organism evidence="3 4">
    <name type="scientific">Halorhabdus utahensis (strain DSM 12940 / JCM 11049 / AX-2)</name>
    <dbReference type="NCBI Taxonomy" id="519442"/>
    <lineage>
        <taxon>Archaea</taxon>
        <taxon>Methanobacteriati</taxon>
        <taxon>Methanobacteriota</taxon>
        <taxon>Stenosarchaea group</taxon>
        <taxon>Halobacteria</taxon>
        <taxon>Halobacteriales</taxon>
        <taxon>Haloarculaceae</taxon>
        <taxon>Halorhabdus</taxon>
    </lineage>
</organism>
<dbReference type="AlphaFoldDB" id="C7NUU4"/>
<name>C7NUU4_HALUD</name>
<protein>
    <submittedName>
        <fullName evidence="3">Sensor protein</fullName>
    </submittedName>
</protein>